<sequence length="56" mass="5946">MDIEYGFFSAMALSKAESAQGACGHLKCHLHRPLARCQPRGQNASEARVAIGSSNA</sequence>
<evidence type="ECO:0000313" key="2">
    <source>
        <dbReference type="Proteomes" id="UP000008062"/>
    </source>
</evidence>
<dbReference type="HOGENOM" id="CLU_3015972_0_0_1"/>
<proteinExistence type="predicted"/>
<organism evidence="1 2">
    <name type="scientific">Zymoseptoria tritici (strain CBS 115943 / IPO323)</name>
    <name type="common">Speckled leaf blotch fungus</name>
    <name type="synonym">Septoria tritici</name>
    <dbReference type="NCBI Taxonomy" id="336722"/>
    <lineage>
        <taxon>Eukaryota</taxon>
        <taxon>Fungi</taxon>
        <taxon>Dikarya</taxon>
        <taxon>Ascomycota</taxon>
        <taxon>Pezizomycotina</taxon>
        <taxon>Dothideomycetes</taxon>
        <taxon>Dothideomycetidae</taxon>
        <taxon>Mycosphaerellales</taxon>
        <taxon>Mycosphaerellaceae</taxon>
        <taxon>Zymoseptoria</taxon>
    </lineage>
</organism>
<protein>
    <submittedName>
        <fullName evidence="1">Uncharacterized protein</fullName>
    </submittedName>
</protein>
<dbReference type="Proteomes" id="UP000008062">
    <property type="component" value="Chromosome 2"/>
</dbReference>
<keyword evidence="2" id="KW-1185">Reference proteome</keyword>
<dbReference type="KEGG" id="ztr:MYCGRDRAFT_79213"/>
<reference evidence="1 2" key="1">
    <citation type="journal article" date="2011" name="PLoS Genet.">
        <title>Finished genome of the fungal wheat pathogen Mycosphaerella graminicola reveals dispensome structure, chromosome plasticity, and stealth pathogenesis.</title>
        <authorList>
            <person name="Goodwin S.B."/>
            <person name="Ben M'barek S."/>
            <person name="Dhillon B."/>
            <person name="Wittenberg A.H.J."/>
            <person name="Crane C.F."/>
            <person name="Hane J.K."/>
            <person name="Foster A.J."/>
            <person name="Van der Lee T.A.J."/>
            <person name="Grimwood J."/>
            <person name="Aerts A."/>
            <person name="Antoniw J."/>
            <person name="Bailey A."/>
            <person name="Bluhm B."/>
            <person name="Bowler J."/>
            <person name="Bristow J."/>
            <person name="van der Burgt A."/>
            <person name="Canto-Canche B."/>
            <person name="Churchill A.C.L."/>
            <person name="Conde-Ferraez L."/>
            <person name="Cools H.J."/>
            <person name="Coutinho P.M."/>
            <person name="Csukai M."/>
            <person name="Dehal P."/>
            <person name="De Wit P."/>
            <person name="Donzelli B."/>
            <person name="van de Geest H.C."/>
            <person name="van Ham R.C.H.J."/>
            <person name="Hammond-Kosack K.E."/>
            <person name="Henrissat B."/>
            <person name="Kilian A."/>
            <person name="Kobayashi A.K."/>
            <person name="Koopmann E."/>
            <person name="Kourmpetis Y."/>
            <person name="Kuzniar A."/>
            <person name="Lindquist E."/>
            <person name="Lombard V."/>
            <person name="Maliepaard C."/>
            <person name="Martins N."/>
            <person name="Mehrabi R."/>
            <person name="Nap J.P.H."/>
            <person name="Ponomarenko A."/>
            <person name="Rudd J.J."/>
            <person name="Salamov A."/>
            <person name="Schmutz J."/>
            <person name="Schouten H.J."/>
            <person name="Shapiro H."/>
            <person name="Stergiopoulos I."/>
            <person name="Torriani S.F.F."/>
            <person name="Tu H."/>
            <person name="de Vries R.P."/>
            <person name="Waalwijk C."/>
            <person name="Ware S.B."/>
            <person name="Wiebenga A."/>
            <person name="Zwiers L.-H."/>
            <person name="Oliver R.P."/>
            <person name="Grigoriev I.V."/>
            <person name="Kema G.H.J."/>
        </authorList>
    </citation>
    <scope>NUCLEOTIDE SEQUENCE [LARGE SCALE GENOMIC DNA]</scope>
    <source>
        <strain evidence="2">CBS 115943 / IPO323</strain>
    </source>
</reference>
<dbReference type="InParanoid" id="F9X3E4"/>
<dbReference type="GeneID" id="13395945"/>
<evidence type="ECO:0000313" key="1">
    <source>
        <dbReference type="EMBL" id="EGP90732.1"/>
    </source>
</evidence>
<dbReference type="EMBL" id="CM001197">
    <property type="protein sequence ID" value="EGP90732.1"/>
    <property type="molecule type" value="Genomic_DNA"/>
</dbReference>
<dbReference type="AlphaFoldDB" id="F9X3E4"/>
<dbReference type="RefSeq" id="XP_003855756.1">
    <property type="nucleotide sequence ID" value="XM_003855708.1"/>
</dbReference>
<name>F9X3E4_ZYMTI</name>
<gene>
    <name evidence="1" type="ORF">MYCGRDRAFT_79213</name>
</gene>
<accession>F9X3E4</accession>